<evidence type="ECO:0000256" key="7">
    <source>
        <dbReference type="SAM" id="MobiDB-lite"/>
    </source>
</evidence>
<feature type="compositionally biased region" description="Low complexity" evidence="7">
    <location>
        <begin position="499"/>
        <end position="508"/>
    </location>
</feature>
<evidence type="ECO:0000256" key="4">
    <source>
        <dbReference type="ARBA" id="ARBA00023089"/>
    </source>
</evidence>
<keyword evidence="3 5" id="KW-0221">Differentiation</keyword>
<dbReference type="InterPro" id="IPR012474">
    <property type="entry name" value="Frigida"/>
</dbReference>
<evidence type="ECO:0000313" key="9">
    <source>
        <dbReference type="Proteomes" id="UP001408789"/>
    </source>
</evidence>
<protein>
    <recommendedName>
        <fullName evidence="5">FRIGIDA-like protein</fullName>
    </recommendedName>
</protein>
<feature type="compositionally biased region" description="Basic and acidic residues" evidence="7">
    <location>
        <begin position="411"/>
        <end position="421"/>
    </location>
</feature>
<feature type="compositionally biased region" description="Polar residues" evidence="7">
    <location>
        <begin position="547"/>
        <end position="556"/>
    </location>
</feature>
<comment type="caution">
    <text evidence="8">The sequence shown here is derived from an EMBL/GenBank/DDBJ whole genome shotgun (WGS) entry which is preliminary data.</text>
</comment>
<reference evidence="8 9" key="1">
    <citation type="submission" date="2024-04" db="EMBL/GenBank/DDBJ databases">
        <title>The reference genome of an endangered Asteraceae, Deinandra increscens subsp. villosa, native to the Central Coast of California.</title>
        <authorList>
            <person name="Guilliams M."/>
            <person name="Hasenstab-Lehman K."/>
            <person name="Meyer R."/>
            <person name="Mcevoy S."/>
        </authorList>
    </citation>
    <scope>NUCLEOTIDE SEQUENCE [LARGE SCALE GENOMIC DNA]</scope>
    <source>
        <tissue evidence="8">Leaf</tissue>
    </source>
</reference>
<organism evidence="8 9">
    <name type="scientific">Deinandra increscens subsp. villosa</name>
    <dbReference type="NCBI Taxonomy" id="3103831"/>
    <lineage>
        <taxon>Eukaryota</taxon>
        <taxon>Viridiplantae</taxon>
        <taxon>Streptophyta</taxon>
        <taxon>Embryophyta</taxon>
        <taxon>Tracheophyta</taxon>
        <taxon>Spermatophyta</taxon>
        <taxon>Magnoliopsida</taxon>
        <taxon>eudicotyledons</taxon>
        <taxon>Gunneridae</taxon>
        <taxon>Pentapetalae</taxon>
        <taxon>asterids</taxon>
        <taxon>campanulids</taxon>
        <taxon>Asterales</taxon>
        <taxon>Asteraceae</taxon>
        <taxon>Asteroideae</taxon>
        <taxon>Heliantheae alliance</taxon>
        <taxon>Madieae</taxon>
        <taxon>Madiinae</taxon>
        <taxon>Deinandra</taxon>
    </lineage>
</organism>
<dbReference type="AlphaFoldDB" id="A0AAP0GS15"/>
<keyword evidence="9" id="KW-1185">Reference proteome</keyword>
<proteinExistence type="inferred from homology"/>
<dbReference type="GO" id="GO:0030154">
    <property type="term" value="P:cell differentiation"/>
    <property type="evidence" value="ECO:0007669"/>
    <property type="project" value="UniProtKB-KW"/>
</dbReference>
<evidence type="ECO:0000256" key="1">
    <source>
        <dbReference type="ARBA" id="ARBA00008956"/>
    </source>
</evidence>
<feature type="coiled-coil region" evidence="6">
    <location>
        <begin position="326"/>
        <end position="353"/>
    </location>
</feature>
<accession>A0AAP0GS15</accession>
<keyword evidence="2 5" id="KW-0217">Developmental protein</keyword>
<dbReference type="Proteomes" id="UP001408789">
    <property type="component" value="Unassembled WGS sequence"/>
</dbReference>
<feature type="region of interest" description="Disordered" evidence="7">
    <location>
        <begin position="405"/>
        <end position="435"/>
    </location>
</feature>
<feature type="region of interest" description="Disordered" evidence="7">
    <location>
        <begin position="355"/>
        <end position="387"/>
    </location>
</feature>
<sequence length="623" mass="68152">MVTMAEISAAIDLIDVKKQSLHKSFLHLQSQSPSSFNLPLNWADLDSYFTSLHSSLQSKFNLLQTLSPPPDSTTVPARPELISFFHNSDGLGLNRFIARAPDQESILSELQDAYRVAPDAPGMVLDALSVFYNPSCTRAELGSFRNGCLIMLKGLLHVKAGIRIDLKDRAMEIAMEWKRNRDVCSGEQTALGFVLLVGAFGLVDRFGSIDDIIDCFLMVATDQQTIDLCRRIVPANHINYMIQKLIDKDMHFTAVKFSIELQKTDVFPPVGLLEERKLRSMKVLDEKRRDAKYIDVWNGVTMEEISVLKLIIKCIDENHLESEYPKDSVVELVNKLQNELDNSKNVKGLLRRQPPRATVLKQQQLRSRPKMLKKSNKSKPNKVQPTAEFAAVTPVRSVELIRETLSQRSDLSPDHAGECRDPPLGSSPAGFTAPSANDSVVEHVNEVNNEVEDSKQTAVNDLGLRKQPARAKKRPLPMSKVSKRSKKSKKPKLNKVQPTAESAAAATTPVESISLIHESRSQKSDSPPDHVGGRPGSPLGLGPAGSNAPSASPIHSQKSDSSQDHVGGCPGSPLGSGPAGSNAPSASPIGSLYGSTGADIDYNFFATQLQPPSECNSNGWISE</sequence>
<feature type="compositionally biased region" description="Low complexity" evidence="7">
    <location>
        <begin position="571"/>
        <end position="591"/>
    </location>
</feature>
<comment type="similarity">
    <text evidence="1 5">Belongs to the Frigida family.</text>
</comment>
<feature type="region of interest" description="Disordered" evidence="7">
    <location>
        <begin position="448"/>
        <end position="593"/>
    </location>
</feature>
<evidence type="ECO:0000256" key="6">
    <source>
        <dbReference type="SAM" id="Coils"/>
    </source>
</evidence>
<name>A0AAP0GS15_9ASTR</name>
<feature type="compositionally biased region" description="Basic residues" evidence="7">
    <location>
        <begin position="467"/>
        <end position="493"/>
    </location>
</feature>
<dbReference type="PANTHER" id="PTHR31791:SF47">
    <property type="entry name" value="INACTIVE FRIGIDA-LIKE PROTEIN 2"/>
    <property type="match status" value="1"/>
</dbReference>
<gene>
    <name evidence="8" type="ORF">SSX86_024577</name>
</gene>
<evidence type="ECO:0000256" key="3">
    <source>
        <dbReference type="ARBA" id="ARBA00022782"/>
    </source>
</evidence>
<dbReference type="GO" id="GO:0009908">
    <property type="term" value="P:flower development"/>
    <property type="evidence" value="ECO:0007669"/>
    <property type="project" value="UniProtKB-KW"/>
</dbReference>
<feature type="compositionally biased region" description="Basic and acidic residues" evidence="7">
    <location>
        <begin position="517"/>
        <end position="532"/>
    </location>
</feature>
<dbReference type="PANTHER" id="PTHR31791">
    <property type="entry name" value="FRIGIDA-LIKE PROTEIN 3-RELATED"/>
    <property type="match status" value="1"/>
</dbReference>
<feature type="compositionally biased region" description="Basic residues" evidence="7">
    <location>
        <begin position="367"/>
        <end position="380"/>
    </location>
</feature>
<feature type="compositionally biased region" description="Low complexity" evidence="7">
    <location>
        <begin position="536"/>
        <end position="546"/>
    </location>
</feature>
<dbReference type="EMBL" id="JBCNJP010000024">
    <property type="protein sequence ID" value="KAK9057210.1"/>
    <property type="molecule type" value="Genomic_DNA"/>
</dbReference>
<evidence type="ECO:0000313" key="8">
    <source>
        <dbReference type="EMBL" id="KAK9057210.1"/>
    </source>
</evidence>
<evidence type="ECO:0000256" key="5">
    <source>
        <dbReference type="RuleBase" id="RU364012"/>
    </source>
</evidence>
<evidence type="ECO:0000256" key="2">
    <source>
        <dbReference type="ARBA" id="ARBA00022473"/>
    </source>
</evidence>
<keyword evidence="4 5" id="KW-0287">Flowering</keyword>
<dbReference type="Pfam" id="PF07899">
    <property type="entry name" value="Frigida"/>
    <property type="match status" value="1"/>
</dbReference>
<keyword evidence="6" id="KW-0175">Coiled coil</keyword>